<dbReference type="Pfam" id="PF10510">
    <property type="entry name" value="PIG-S"/>
    <property type="match status" value="1"/>
</dbReference>
<keyword evidence="11" id="KW-1185">Reference proteome</keyword>
<evidence type="ECO:0000256" key="9">
    <source>
        <dbReference type="ARBA" id="ARBA00023180"/>
    </source>
</evidence>
<name>A0AAJ7P9P5_9ACAR</name>
<protein>
    <submittedName>
        <fullName evidence="12">GPI transamidase component PIG-S</fullName>
    </submittedName>
</protein>
<feature type="transmembrane region" description="Helical" evidence="10">
    <location>
        <begin position="522"/>
        <end position="548"/>
    </location>
</feature>
<comment type="subcellular location">
    <subcellularLocation>
        <location evidence="1">Endoplasmic reticulum membrane</location>
        <topology evidence="1">Multi-pass membrane protein</topology>
    </subcellularLocation>
</comment>
<organism evidence="11 12">
    <name type="scientific">Galendromus occidentalis</name>
    <name type="common">western predatory mite</name>
    <dbReference type="NCBI Taxonomy" id="34638"/>
    <lineage>
        <taxon>Eukaryota</taxon>
        <taxon>Metazoa</taxon>
        <taxon>Ecdysozoa</taxon>
        <taxon>Arthropoda</taxon>
        <taxon>Chelicerata</taxon>
        <taxon>Arachnida</taxon>
        <taxon>Acari</taxon>
        <taxon>Parasitiformes</taxon>
        <taxon>Mesostigmata</taxon>
        <taxon>Gamasina</taxon>
        <taxon>Phytoseioidea</taxon>
        <taxon>Phytoseiidae</taxon>
        <taxon>Typhlodrominae</taxon>
        <taxon>Galendromus</taxon>
    </lineage>
</organism>
<evidence type="ECO:0000256" key="5">
    <source>
        <dbReference type="ARBA" id="ARBA00022692"/>
    </source>
</evidence>
<dbReference type="PANTHER" id="PTHR21072">
    <property type="entry name" value="GPI TRANSAMIDASE COMPONENT PIG-S"/>
    <property type="match status" value="1"/>
</dbReference>
<evidence type="ECO:0000256" key="2">
    <source>
        <dbReference type="ARBA" id="ARBA00004687"/>
    </source>
</evidence>
<dbReference type="GeneID" id="100899639"/>
<evidence type="ECO:0000256" key="10">
    <source>
        <dbReference type="SAM" id="Phobius"/>
    </source>
</evidence>
<dbReference type="GO" id="GO:0016255">
    <property type="term" value="P:attachment of GPI anchor to protein"/>
    <property type="evidence" value="ECO:0007669"/>
    <property type="project" value="InterPro"/>
</dbReference>
<evidence type="ECO:0000256" key="4">
    <source>
        <dbReference type="ARBA" id="ARBA00022502"/>
    </source>
</evidence>
<dbReference type="CTD" id="42979"/>
<evidence type="ECO:0000256" key="8">
    <source>
        <dbReference type="ARBA" id="ARBA00023136"/>
    </source>
</evidence>
<comment type="pathway">
    <text evidence="2">Glycolipid biosynthesis; glycosylphosphatidylinositol-anchor biosynthesis.</text>
</comment>
<proteinExistence type="inferred from homology"/>
<evidence type="ECO:0000313" key="11">
    <source>
        <dbReference type="Proteomes" id="UP000694867"/>
    </source>
</evidence>
<dbReference type="KEGG" id="goe:100899639"/>
<accession>A0AAJ7P9P5</accession>
<evidence type="ECO:0000313" key="12">
    <source>
        <dbReference type="RefSeq" id="XP_018494052.2"/>
    </source>
</evidence>
<dbReference type="InterPro" id="IPR019540">
    <property type="entry name" value="PtdIno-glycan_biosynth_class_S"/>
</dbReference>
<dbReference type="RefSeq" id="XP_018494052.2">
    <property type="nucleotide sequence ID" value="XM_018638536.2"/>
</dbReference>
<dbReference type="GO" id="GO:0006506">
    <property type="term" value="P:GPI anchor biosynthetic process"/>
    <property type="evidence" value="ECO:0007669"/>
    <property type="project" value="UniProtKB-KW"/>
</dbReference>
<keyword evidence="8 10" id="KW-0472">Membrane</keyword>
<evidence type="ECO:0000256" key="1">
    <source>
        <dbReference type="ARBA" id="ARBA00004477"/>
    </source>
</evidence>
<keyword evidence="6" id="KW-0256">Endoplasmic reticulum</keyword>
<evidence type="ECO:0000256" key="3">
    <source>
        <dbReference type="ARBA" id="ARBA00005316"/>
    </source>
</evidence>
<dbReference type="Proteomes" id="UP000694867">
    <property type="component" value="Unplaced"/>
</dbReference>
<keyword evidence="9" id="KW-0325">Glycoprotein</keyword>
<keyword evidence="7 10" id="KW-1133">Transmembrane helix</keyword>
<dbReference type="PANTHER" id="PTHR21072:SF13">
    <property type="entry name" value="GPI TRANSAMIDASE COMPONENT PIG-S"/>
    <property type="match status" value="1"/>
</dbReference>
<sequence>MTNSTDVAEPPAVVKSKHSHHDKYTDITTAYYIFAFLLIGVPVWWKSTAIHRAYIPFHEIVELHNSNVSQLIHVLLMVDDSSIDIDPLSASISEANAIRDSNVNSAHLRFSYSWNIRRVSKNAEDVILNSKSLSSLDDNFKTLLEGVTADIVVVLSKSFPAHPRAIVGGHRTVFVSSVEKDLLVLARYLVKSVVYSVVREDVFRSISQPFSSEERKRPTKEQQRSLHASPSVDVVITCVVPQPQVIDVTWNSEAAYNAYMKPVVNRLKHVVQLNLKTQFKFGHAIKLHTEKNPESGGFQIRHDKLALLINQFEKLLPGQVSQSPVLNFIVYTVPKEISPLHIIDEEGRKLESNAFISPRWGGVMFYNVEFHGASDGMQKVALDSRKIYQVLLTQIRPLLGVPEKSSAMEFDTHFRRDGAVFSDWEIDFMMRRRAHDYLSATARILHSLADLVNKIGNMVINENVGQLTVASVASARNALRLLDQGHLESAMASAEDAFTASEKAFFDPSLLGLLYFPDDQRYAIYVPLFVPTLYPIIFSTGLIARYIYSFCLRWRKQKFE</sequence>
<reference evidence="12" key="1">
    <citation type="submission" date="2025-08" db="UniProtKB">
        <authorList>
            <consortium name="RefSeq"/>
        </authorList>
    </citation>
    <scope>IDENTIFICATION</scope>
</reference>
<keyword evidence="5 10" id="KW-0812">Transmembrane</keyword>
<evidence type="ECO:0000256" key="7">
    <source>
        <dbReference type="ARBA" id="ARBA00022989"/>
    </source>
</evidence>
<evidence type="ECO:0000256" key="6">
    <source>
        <dbReference type="ARBA" id="ARBA00022824"/>
    </source>
</evidence>
<comment type="similarity">
    <text evidence="3">Belongs to the PIGS family.</text>
</comment>
<gene>
    <name evidence="12" type="primary">LOC100899639</name>
</gene>
<dbReference type="GO" id="GO:0042765">
    <property type="term" value="C:GPI-anchor transamidase complex"/>
    <property type="evidence" value="ECO:0007669"/>
    <property type="project" value="InterPro"/>
</dbReference>
<keyword evidence="4" id="KW-0337">GPI-anchor biosynthesis</keyword>
<dbReference type="AlphaFoldDB" id="A0AAJ7P9P5"/>
<feature type="transmembrane region" description="Helical" evidence="10">
    <location>
        <begin position="24"/>
        <end position="45"/>
    </location>
</feature>